<name>A0A0F8WJE5_9ZZZZ</name>
<dbReference type="EMBL" id="LAZR01064716">
    <property type="protein sequence ID" value="KKK56987.1"/>
    <property type="molecule type" value="Genomic_DNA"/>
</dbReference>
<dbReference type="AlphaFoldDB" id="A0A0F8WJE5"/>
<reference evidence="1" key="1">
    <citation type="journal article" date="2015" name="Nature">
        <title>Complex archaea that bridge the gap between prokaryotes and eukaryotes.</title>
        <authorList>
            <person name="Spang A."/>
            <person name="Saw J.H."/>
            <person name="Jorgensen S.L."/>
            <person name="Zaremba-Niedzwiedzka K."/>
            <person name="Martijn J."/>
            <person name="Lind A.E."/>
            <person name="van Eijk R."/>
            <person name="Schleper C."/>
            <person name="Guy L."/>
            <person name="Ettema T.J."/>
        </authorList>
    </citation>
    <scope>NUCLEOTIDE SEQUENCE</scope>
</reference>
<feature type="non-terminal residue" evidence="1">
    <location>
        <position position="1"/>
    </location>
</feature>
<evidence type="ECO:0000313" key="1">
    <source>
        <dbReference type="EMBL" id="KKK56987.1"/>
    </source>
</evidence>
<evidence type="ECO:0008006" key="2">
    <source>
        <dbReference type="Google" id="ProtNLM"/>
    </source>
</evidence>
<comment type="caution">
    <text evidence="1">The sequence shown here is derived from an EMBL/GenBank/DDBJ whole genome shotgun (WGS) entry which is preliminary data.</text>
</comment>
<sequence>DINSVTVIFQWNTVERAQTFAADPFLENGMQSAGVISKPQFTFCKISDG</sequence>
<proteinExistence type="predicted"/>
<protein>
    <recommendedName>
        <fullName evidence="2">ABM domain-containing protein</fullName>
    </recommendedName>
</protein>
<accession>A0A0F8WJE5</accession>
<organism evidence="1">
    <name type="scientific">marine sediment metagenome</name>
    <dbReference type="NCBI Taxonomy" id="412755"/>
    <lineage>
        <taxon>unclassified sequences</taxon>
        <taxon>metagenomes</taxon>
        <taxon>ecological metagenomes</taxon>
    </lineage>
</organism>
<gene>
    <name evidence="1" type="ORF">LCGC14_3059010</name>
</gene>